<dbReference type="AlphaFoldDB" id="E4UC34"/>
<accession>E4UC34</accession>
<reference evidence="2 3" key="3">
    <citation type="journal article" date="2011" name="PLoS ONE">
        <title>The Complete Genome Sequence of 'Candidatus Liberibacter solanacearum', the Bacterium Associated with Potato Zebra Chip Disease.</title>
        <authorList>
            <person name="Lin H."/>
            <person name="Lou B."/>
            <person name="Glynn J.M."/>
            <person name="Doddapaneni H."/>
            <person name="Civerolo E.L."/>
            <person name="Chen C."/>
            <person name="Duan Y."/>
            <person name="Zhou L."/>
            <person name="Vahling C.M."/>
        </authorList>
    </citation>
    <scope>NUCLEOTIDE SEQUENCE [LARGE SCALE GENOMIC DNA]</scope>
    <source>
        <strain evidence="2 3">CLso-ZC1</strain>
    </source>
</reference>
<dbReference type="Proteomes" id="UP000007038">
    <property type="component" value="Chromosome"/>
</dbReference>
<evidence type="ECO:0000313" key="3">
    <source>
        <dbReference type="Proteomes" id="UP000007038"/>
    </source>
</evidence>
<dbReference type="GeneID" id="96886632"/>
<name>E4UC34_LIBSC</name>
<dbReference type="RefSeq" id="WP_013461580.1">
    <property type="nucleotide sequence ID" value="NC_014774.1"/>
</dbReference>
<feature type="coiled-coil region" evidence="1">
    <location>
        <begin position="24"/>
        <end position="106"/>
    </location>
</feature>
<dbReference type="PROSITE" id="PS51257">
    <property type="entry name" value="PROKAR_LIPOPROTEIN"/>
    <property type="match status" value="1"/>
</dbReference>
<keyword evidence="1" id="KW-0175">Coiled coil</keyword>
<dbReference type="EMBL" id="CP002371">
    <property type="protein sequence ID" value="ADR51924.1"/>
    <property type="molecule type" value="Genomic_DNA"/>
</dbReference>
<proteinExistence type="predicted"/>
<evidence type="ECO:0000256" key="1">
    <source>
        <dbReference type="SAM" id="Coils"/>
    </source>
</evidence>
<evidence type="ECO:0008006" key="4">
    <source>
        <dbReference type="Google" id="ProtNLM"/>
    </source>
</evidence>
<gene>
    <name evidence="2" type="ordered locus">CKC_00865</name>
</gene>
<reference evidence="3" key="1">
    <citation type="submission" date="2010-11" db="EMBL/GenBank/DDBJ databases">
        <title>Complete genome sequence of Candidatus Liberibacter solanacearum CLso-ZC1.</title>
        <authorList>
            <person name="Lin H."/>
            <person name="Doddapaneni H.V."/>
            <person name="Lou B."/>
            <person name="Civerolo E.L."/>
            <person name="Chen C."/>
            <person name="Duan Y."/>
            <person name="Zhou L."/>
            <person name="Glynn J."/>
        </authorList>
    </citation>
    <scope>NUCLEOTIDE SEQUENCE [LARGE SCALE GENOMIC DNA]</scope>
    <source>
        <strain evidence="3">CLso-ZC1</strain>
    </source>
</reference>
<dbReference type="KEGG" id="lso:CKC_00865"/>
<evidence type="ECO:0000313" key="2">
    <source>
        <dbReference type="EMBL" id="ADR51924.1"/>
    </source>
</evidence>
<protein>
    <recommendedName>
        <fullName evidence="4">Lipoprotein</fullName>
    </recommendedName>
</protein>
<dbReference type="HOGENOM" id="CLU_1924992_0_0_5"/>
<sequence>MDIKKLGLISTIAMLSVTISLGGCDLLKSQKESKIEKIERLKSTWDEKFRKSKEAQAKRDEAERKYYELRGQLEKEYGSYGIYKDNEEYNKRADEVRDATEEADKAYDESNAVWNKLSPFLPRHEFDTRNY</sequence>
<organism evidence="2 3">
    <name type="scientific">Liberibacter solanacearum (strain CLso-ZC1)</name>
    <dbReference type="NCBI Taxonomy" id="658172"/>
    <lineage>
        <taxon>Bacteria</taxon>
        <taxon>Pseudomonadati</taxon>
        <taxon>Pseudomonadota</taxon>
        <taxon>Alphaproteobacteria</taxon>
        <taxon>Hyphomicrobiales</taxon>
        <taxon>Rhizobiaceae</taxon>
        <taxon>Liberibacter</taxon>
    </lineage>
</organism>
<reference key="2">
    <citation type="submission" date="2010-11" db="EMBL/GenBank/DDBJ databases">
        <authorList>
            <person name="Lin H."/>
            <person name="Doddapaneni H.V."/>
            <person name="Lou B."/>
            <person name="Civerolo E.L."/>
            <person name="Chen C."/>
            <person name="Duan Y."/>
            <person name="Zhou L."/>
            <person name="Glynn J."/>
        </authorList>
    </citation>
    <scope>NUCLEOTIDE SEQUENCE</scope>
    <source>
        <strain>CLso-ZC1</strain>
    </source>
</reference>